<proteinExistence type="predicted"/>
<organism evidence="1 2">
    <name type="scientific">Bacteroides cellulosilyticus</name>
    <dbReference type="NCBI Taxonomy" id="246787"/>
    <lineage>
        <taxon>Bacteria</taxon>
        <taxon>Pseudomonadati</taxon>
        <taxon>Bacteroidota</taxon>
        <taxon>Bacteroidia</taxon>
        <taxon>Bacteroidales</taxon>
        <taxon>Bacteroidaceae</taxon>
        <taxon>Bacteroides</taxon>
    </lineage>
</organism>
<name>A0A0P0GQ64_9BACE</name>
<dbReference type="Proteomes" id="UP000061809">
    <property type="component" value="Chromosome"/>
</dbReference>
<dbReference type="AlphaFoldDB" id="A0A0P0GQ64"/>
<gene>
    <name evidence="1" type="ORF">BcellWH2_05266</name>
</gene>
<sequence length="34" mass="3980">MGAEGVINHRNNDYLCDVSLLKRILLWILVLRIK</sequence>
<reference evidence="1 2" key="1">
    <citation type="journal article" date="2015" name="Science">
        <title>Genetic determinants of in vivo fitness and diet responsiveness in multiple human gut Bacteroides.</title>
        <authorList>
            <person name="Wu M."/>
            <person name="McNulty N.P."/>
            <person name="Rodionov D.A."/>
            <person name="Khoroshkin M.S."/>
            <person name="Griffin N.W."/>
            <person name="Cheng J."/>
            <person name="Latreille P."/>
            <person name="Kerstetter R.A."/>
            <person name="Terrapon N."/>
            <person name="Henrissat B."/>
            <person name="Osterman A.L."/>
            <person name="Gordon J.I."/>
        </authorList>
    </citation>
    <scope>NUCLEOTIDE SEQUENCE [LARGE SCALE GENOMIC DNA]</scope>
    <source>
        <strain evidence="1 2">WH2</strain>
    </source>
</reference>
<dbReference type="KEGG" id="bcel:BcellWH2_05266"/>
<evidence type="ECO:0000313" key="2">
    <source>
        <dbReference type="Proteomes" id="UP000061809"/>
    </source>
</evidence>
<protein>
    <submittedName>
        <fullName evidence="1">Uncharacterized protein</fullName>
    </submittedName>
</protein>
<dbReference type="EMBL" id="CP012801">
    <property type="protein sequence ID" value="ALJ62468.1"/>
    <property type="molecule type" value="Genomic_DNA"/>
</dbReference>
<accession>A0A0P0GQ64</accession>
<evidence type="ECO:0000313" key="1">
    <source>
        <dbReference type="EMBL" id="ALJ62468.1"/>
    </source>
</evidence>